<protein>
    <submittedName>
        <fullName evidence="1">Ester cyclase</fullName>
    </submittedName>
</protein>
<dbReference type="OrthoDB" id="9182871at2"/>
<dbReference type="PANTHER" id="PTHR38436">
    <property type="entry name" value="POLYKETIDE CYCLASE SNOAL-LIKE DOMAIN"/>
    <property type="match status" value="1"/>
</dbReference>
<dbReference type="SUPFAM" id="SSF54427">
    <property type="entry name" value="NTF2-like"/>
    <property type="match status" value="1"/>
</dbReference>
<organism evidence="1 2">
    <name type="scientific">Orlajensenia flava</name>
    <dbReference type="NCBI Taxonomy" id="2565934"/>
    <lineage>
        <taxon>Bacteria</taxon>
        <taxon>Bacillati</taxon>
        <taxon>Actinomycetota</taxon>
        <taxon>Actinomycetes</taxon>
        <taxon>Micrococcales</taxon>
        <taxon>Microbacteriaceae</taxon>
        <taxon>Orlajensenia</taxon>
    </lineage>
</organism>
<comment type="caution">
    <text evidence="1">The sequence shown here is derived from an EMBL/GenBank/DDBJ whole genome shotgun (WGS) entry which is preliminary data.</text>
</comment>
<evidence type="ECO:0000313" key="2">
    <source>
        <dbReference type="Proteomes" id="UP000307380"/>
    </source>
</evidence>
<dbReference type="RefSeq" id="WP_136424564.1">
    <property type="nucleotide sequence ID" value="NZ_OZ241748.1"/>
</dbReference>
<dbReference type="AlphaFoldDB" id="A0A4S4FVM7"/>
<dbReference type="GO" id="GO:0030638">
    <property type="term" value="P:polyketide metabolic process"/>
    <property type="evidence" value="ECO:0007669"/>
    <property type="project" value="InterPro"/>
</dbReference>
<proteinExistence type="predicted"/>
<name>A0A4S4FVM7_9MICO</name>
<gene>
    <name evidence="1" type="ORF">E6C70_10850</name>
</gene>
<dbReference type="Proteomes" id="UP000307380">
    <property type="component" value="Unassembled WGS sequence"/>
</dbReference>
<dbReference type="Pfam" id="PF07366">
    <property type="entry name" value="SnoaL"/>
    <property type="match status" value="1"/>
</dbReference>
<dbReference type="PANTHER" id="PTHR38436:SF1">
    <property type="entry name" value="ESTER CYCLASE"/>
    <property type="match status" value="1"/>
</dbReference>
<evidence type="ECO:0000313" key="1">
    <source>
        <dbReference type="EMBL" id="THG33925.1"/>
    </source>
</evidence>
<dbReference type="InterPro" id="IPR032710">
    <property type="entry name" value="NTF2-like_dom_sf"/>
</dbReference>
<dbReference type="InterPro" id="IPR009959">
    <property type="entry name" value="Cyclase_SnoaL-like"/>
</dbReference>
<keyword evidence="2" id="KW-1185">Reference proteome</keyword>
<dbReference type="EMBL" id="SSSN01000007">
    <property type="protein sequence ID" value="THG33925.1"/>
    <property type="molecule type" value="Genomic_DNA"/>
</dbReference>
<reference evidence="1 2" key="1">
    <citation type="submission" date="2019-04" db="EMBL/GenBank/DDBJ databases">
        <authorList>
            <person name="Jiang L."/>
        </authorList>
    </citation>
    <scope>NUCLEOTIDE SEQUENCE [LARGE SCALE GENOMIC DNA]</scope>
    <source>
        <strain evidence="1 2">YIM 131861</strain>
    </source>
</reference>
<accession>A0A4S4FVM7</accession>
<sequence length="138" mass="15436">MPTLQESNKATVVRFNSEFIQGGDESVFAETIAPEFINRSVPADQSTKDASFFWFTQVLRKAFPDLQVSIDDQFADGDTVITRKSYRATHGGPFLGLAATGKRVQFTVIDIIRLQDGRYVEHWANADMFGLRAQLTAD</sequence>
<dbReference type="Gene3D" id="3.10.450.50">
    <property type="match status" value="1"/>
</dbReference>